<sequence>MVVKLDYPREYLTYVTIYGNATGIAFKTNLGKTHGSFGNGGDPTACFCLGDENQFGGFHGAADSWGICSIGVYIQPKTYLEDNKQY</sequence>
<evidence type="ECO:0000256" key="2">
    <source>
        <dbReference type="ARBA" id="ARBA00022734"/>
    </source>
</evidence>
<keyword evidence="5" id="KW-1185">Reference proteome</keyword>
<protein>
    <recommendedName>
        <fullName evidence="3">Jacalin-type lectin domain-containing protein</fullName>
    </recommendedName>
</protein>
<name>A0A7N0VDT8_KALFE</name>
<dbReference type="Gene3D" id="2.100.10.30">
    <property type="entry name" value="Jacalin-like lectin domain"/>
    <property type="match status" value="1"/>
</dbReference>
<evidence type="ECO:0000256" key="1">
    <source>
        <dbReference type="ARBA" id="ARBA00006568"/>
    </source>
</evidence>
<evidence type="ECO:0000313" key="5">
    <source>
        <dbReference type="Proteomes" id="UP000594263"/>
    </source>
</evidence>
<dbReference type="GO" id="GO:0030246">
    <property type="term" value="F:carbohydrate binding"/>
    <property type="evidence" value="ECO:0007669"/>
    <property type="project" value="UniProtKB-KW"/>
</dbReference>
<dbReference type="Pfam" id="PF01419">
    <property type="entry name" value="Jacalin"/>
    <property type="match status" value="1"/>
</dbReference>
<dbReference type="Gramene" id="Kaladp0578s0002.1.v1.1">
    <property type="protein sequence ID" value="Kaladp0578s0002.1.v1.1"/>
    <property type="gene ID" value="Kaladp0578s0002.v1.1"/>
</dbReference>
<evidence type="ECO:0000313" key="4">
    <source>
        <dbReference type="EnsemblPlants" id="Kaladp0578s0002.1.v1.1"/>
    </source>
</evidence>
<proteinExistence type="inferred from homology"/>
<accession>A0A7N0VDT8</accession>
<organism evidence="4 5">
    <name type="scientific">Kalanchoe fedtschenkoi</name>
    <name type="common">Lavender scallops</name>
    <name type="synonym">South American air plant</name>
    <dbReference type="NCBI Taxonomy" id="63787"/>
    <lineage>
        <taxon>Eukaryota</taxon>
        <taxon>Viridiplantae</taxon>
        <taxon>Streptophyta</taxon>
        <taxon>Embryophyta</taxon>
        <taxon>Tracheophyta</taxon>
        <taxon>Spermatophyta</taxon>
        <taxon>Magnoliopsida</taxon>
        <taxon>eudicotyledons</taxon>
        <taxon>Gunneridae</taxon>
        <taxon>Pentapetalae</taxon>
        <taxon>Saxifragales</taxon>
        <taxon>Crassulaceae</taxon>
        <taxon>Kalanchoe</taxon>
    </lineage>
</organism>
<keyword evidence="2" id="KW-0430">Lectin</keyword>
<feature type="domain" description="Jacalin-type lectin" evidence="3">
    <location>
        <begin position="1"/>
        <end position="76"/>
    </location>
</feature>
<dbReference type="EnsemblPlants" id="Kaladp0578s0002.1.v1.1">
    <property type="protein sequence ID" value="Kaladp0578s0002.1.v1.1"/>
    <property type="gene ID" value="Kaladp0578s0002.v1.1"/>
</dbReference>
<dbReference type="PROSITE" id="PS51752">
    <property type="entry name" value="JACALIN_LECTIN"/>
    <property type="match status" value="1"/>
</dbReference>
<dbReference type="Proteomes" id="UP000594263">
    <property type="component" value="Unplaced"/>
</dbReference>
<evidence type="ECO:0000259" key="3">
    <source>
        <dbReference type="PROSITE" id="PS51752"/>
    </source>
</evidence>
<dbReference type="SUPFAM" id="SSF51101">
    <property type="entry name" value="Mannose-binding lectins"/>
    <property type="match status" value="1"/>
</dbReference>
<reference evidence="4" key="1">
    <citation type="submission" date="2021-01" db="UniProtKB">
        <authorList>
            <consortium name="EnsemblPlants"/>
        </authorList>
    </citation>
    <scope>IDENTIFICATION</scope>
</reference>
<dbReference type="InterPro" id="IPR036404">
    <property type="entry name" value="Jacalin-like_lectin_dom_sf"/>
</dbReference>
<dbReference type="PANTHER" id="PTHR47293:SF15">
    <property type="entry name" value="JACALIN-RELATED LECTIN 19"/>
    <property type="match status" value="1"/>
</dbReference>
<dbReference type="AlphaFoldDB" id="A0A7N0VDT8"/>
<dbReference type="PANTHER" id="PTHR47293">
    <property type="entry name" value="JACALIN-RELATED LECTIN 3"/>
    <property type="match status" value="1"/>
</dbReference>
<dbReference type="InterPro" id="IPR001229">
    <property type="entry name" value="Jacalin-like_lectin_dom"/>
</dbReference>
<comment type="similarity">
    <text evidence="1">Belongs to the jacalin lectin family.</text>
</comment>